<reference evidence="4 5" key="1">
    <citation type="submission" date="2018-07" db="EMBL/GenBank/DDBJ databases">
        <title>Halomonas montanilacus sp. nov., isolated from Lake Pengyan on Tibetan Plateau.</title>
        <authorList>
            <person name="Lu H."/>
            <person name="Xing P."/>
            <person name="Wu Q."/>
        </authorList>
    </citation>
    <scope>NUCLEOTIDE SEQUENCE [LARGE SCALE GENOMIC DNA]</scope>
    <source>
        <strain evidence="4 5">PYC7W</strain>
    </source>
</reference>
<dbReference type="AlphaFoldDB" id="A0A368TWK8"/>
<comment type="caution">
    <text evidence="4">The sequence shown here is derived from an EMBL/GenBank/DDBJ whole genome shotgun (WGS) entry which is preliminary data.</text>
</comment>
<dbReference type="Proteomes" id="UP000252405">
    <property type="component" value="Unassembled WGS sequence"/>
</dbReference>
<dbReference type="Gene3D" id="3.30.70.1070">
    <property type="entry name" value="Sporulation related repeat"/>
    <property type="match status" value="1"/>
</dbReference>
<dbReference type="PROSITE" id="PS51724">
    <property type="entry name" value="SPOR"/>
    <property type="match status" value="1"/>
</dbReference>
<gene>
    <name evidence="4" type="ORF">DU505_11685</name>
</gene>
<keyword evidence="2" id="KW-0812">Transmembrane</keyword>
<dbReference type="InterPro" id="IPR052521">
    <property type="entry name" value="Cell_div_SPOR-domain"/>
</dbReference>
<dbReference type="PANTHER" id="PTHR38687">
    <property type="entry name" value="CELL DIVISION PROTEIN DEDD-RELATED"/>
    <property type="match status" value="1"/>
</dbReference>
<accession>A0A368TWK8</accession>
<evidence type="ECO:0000259" key="3">
    <source>
        <dbReference type="PROSITE" id="PS51724"/>
    </source>
</evidence>
<dbReference type="GO" id="GO:0042834">
    <property type="term" value="F:peptidoglycan binding"/>
    <property type="evidence" value="ECO:0007669"/>
    <property type="project" value="InterPro"/>
</dbReference>
<proteinExistence type="predicted"/>
<evidence type="ECO:0000256" key="1">
    <source>
        <dbReference type="SAM" id="MobiDB-lite"/>
    </source>
</evidence>
<feature type="transmembrane region" description="Helical" evidence="2">
    <location>
        <begin position="27"/>
        <end position="46"/>
    </location>
</feature>
<keyword evidence="2" id="KW-0472">Membrane</keyword>
<dbReference type="GO" id="GO:0032153">
    <property type="term" value="C:cell division site"/>
    <property type="evidence" value="ECO:0007669"/>
    <property type="project" value="TreeGrafter"/>
</dbReference>
<feature type="region of interest" description="Disordered" evidence="1">
    <location>
        <begin position="1"/>
        <end position="25"/>
    </location>
</feature>
<dbReference type="GO" id="GO:0032506">
    <property type="term" value="P:cytokinetic process"/>
    <property type="evidence" value="ECO:0007669"/>
    <property type="project" value="TreeGrafter"/>
</dbReference>
<dbReference type="InterPro" id="IPR007730">
    <property type="entry name" value="SPOR-like_dom"/>
</dbReference>
<evidence type="ECO:0000313" key="5">
    <source>
        <dbReference type="Proteomes" id="UP000252405"/>
    </source>
</evidence>
<keyword evidence="2" id="KW-1133">Transmembrane helix</keyword>
<feature type="domain" description="SPOR" evidence="3">
    <location>
        <begin position="163"/>
        <end position="242"/>
    </location>
</feature>
<dbReference type="PANTHER" id="PTHR38687:SF1">
    <property type="entry name" value="CELL DIVISION PROTEIN DEDD"/>
    <property type="match status" value="1"/>
</dbReference>
<dbReference type="GO" id="GO:0030428">
    <property type="term" value="C:cell septum"/>
    <property type="evidence" value="ECO:0007669"/>
    <property type="project" value="TreeGrafter"/>
</dbReference>
<name>A0A368TWK8_9GAMM</name>
<feature type="compositionally biased region" description="Basic residues" evidence="1">
    <location>
        <begin position="1"/>
        <end position="12"/>
    </location>
</feature>
<evidence type="ECO:0000313" key="4">
    <source>
        <dbReference type="EMBL" id="RCV89209.1"/>
    </source>
</evidence>
<organism evidence="4 5">
    <name type="scientific">Billgrantia montanilacus</name>
    <dbReference type="NCBI Taxonomy" id="2282305"/>
    <lineage>
        <taxon>Bacteria</taxon>
        <taxon>Pseudomonadati</taxon>
        <taxon>Pseudomonadota</taxon>
        <taxon>Gammaproteobacteria</taxon>
        <taxon>Oceanospirillales</taxon>
        <taxon>Halomonadaceae</taxon>
        <taxon>Billgrantia</taxon>
    </lineage>
</organism>
<keyword evidence="5" id="KW-1185">Reference proteome</keyword>
<feature type="region of interest" description="Disordered" evidence="1">
    <location>
        <begin position="68"/>
        <end position="88"/>
    </location>
</feature>
<dbReference type="OrthoDB" id="8558195at2"/>
<dbReference type="Pfam" id="PF05036">
    <property type="entry name" value="SPOR"/>
    <property type="match status" value="1"/>
</dbReference>
<evidence type="ECO:0000256" key="2">
    <source>
        <dbReference type="SAM" id="Phobius"/>
    </source>
</evidence>
<dbReference type="InterPro" id="IPR036680">
    <property type="entry name" value="SPOR-like_sf"/>
</dbReference>
<protein>
    <submittedName>
        <fullName evidence="4">SPOR domain-containing protein</fullName>
    </submittedName>
</protein>
<dbReference type="EMBL" id="QPII01000007">
    <property type="protein sequence ID" value="RCV89209.1"/>
    <property type="molecule type" value="Genomic_DNA"/>
</dbReference>
<dbReference type="RefSeq" id="WP_114479163.1">
    <property type="nucleotide sequence ID" value="NZ_QPII01000007.1"/>
</dbReference>
<dbReference type="SUPFAM" id="SSF110997">
    <property type="entry name" value="Sporulation related repeat"/>
    <property type="match status" value="1"/>
</dbReference>
<sequence>MATRRAPPKKRGATASQRRNTRRREGFRLPGWVWGMGGVVAGFLLAQHQHGTAPWQEGHDSPLANLIPRAPTTEQAPPTPTVEPSEPRMPTFEFYTLLPEEVVAPRDVASTASPPEIVTPVPDVTEAPADGDRVDDPIAQVIAANLQDDANATVSEAASEAAVPDGTRYMLQAASFRQPADAEALRQRLRNLSLVAQVSQVQSAEGDTWHRVMVGPYDDTRELNRAEDLMTTQGITPLRHRASN</sequence>